<dbReference type="Gene3D" id="3.20.20.70">
    <property type="entry name" value="Aldolase class I"/>
    <property type="match status" value="1"/>
</dbReference>
<comment type="caution">
    <text evidence="1">The sequence shown here is derived from an EMBL/GenBank/DDBJ whole genome shotgun (WGS) entry which is preliminary data.</text>
</comment>
<dbReference type="Proteomes" id="UP000054099">
    <property type="component" value="Unassembled WGS sequence"/>
</dbReference>
<gene>
    <name evidence="1" type="ORF">AS030_20825</name>
</gene>
<dbReference type="RefSeq" id="WP_061975338.1">
    <property type="nucleotide sequence ID" value="NZ_FMAV01000005.1"/>
</dbReference>
<evidence type="ECO:0000313" key="1">
    <source>
        <dbReference type="EMBL" id="KSU80378.1"/>
    </source>
</evidence>
<dbReference type="Pfam" id="PF06187">
    <property type="entry name" value="DUF993"/>
    <property type="match status" value="1"/>
</dbReference>
<protein>
    <recommendedName>
        <fullName evidence="3">Dihydrodipicolinate synthase family protein</fullName>
    </recommendedName>
</protein>
<organism evidence="1 2">
    <name type="scientific">Fictibacillus enclensis</name>
    <dbReference type="NCBI Taxonomy" id="1017270"/>
    <lineage>
        <taxon>Bacteria</taxon>
        <taxon>Bacillati</taxon>
        <taxon>Bacillota</taxon>
        <taxon>Bacilli</taxon>
        <taxon>Bacillales</taxon>
        <taxon>Fictibacillaceae</taxon>
        <taxon>Fictibacillus</taxon>
    </lineage>
</organism>
<dbReference type="AlphaFoldDB" id="A0A0V8J0B1"/>
<sequence length="392" mass="43464">MSTIYLPAPDGTAFHYHLKNKEPLPISKSTADPFRSRTAYAAAHVVANPFSQSKRDVIDWELTLHYRRHLWSLGFSVAEAMDTAQRGMGLQWEDAKELITRSVNEAKAVGGGIACGAGTDHLRDDDHFSLEAICEAYEEQVAHIEQAGSQVILMASRALAASARSPEDYELVYGRILKQVSKPVILHWLGDMFDPKLAGYWGSSDLDEAMENCLAIIRNYENKIDGIKISLLDDQKEIKMRRLLPATVKMYTGDDFNYPSLIEGDEVGYSHALLGIFDGIASVASSALGDLDSGNLADYRKKMNVTVPLSRHIFQAPTYCYKTGIVFLAYLNGHQPHFRMVAGAESTRSILHLSQLFQLADQANVLADPELAIERMKPLLQLAGVHQIEAVK</sequence>
<keyword evidence="2" id="KW-1185">Reference proteome</keyword>
<dbReference type="InterPro" id="IPR009334">
    <property type="entry name" value="DUF993"/>
</dbReference>
<proteinExistence type="predicted"/>
<reference evidence="1 2" key="1">
    <citation type="journal article" date="2014" name="Antonie Van Leeuwenhoek">
        <title>Fictibacillus enclensis sp. nov., isolated from marine sediment.</title>
        <authorList>
            <person name="Dastager S.G."/>
            <person name="Mawlankar R."/>
            <person name="Srinivasan K."/>
            <person name="Tang S.K."/>
            <person name="Lee J.C."/>
            <person name="Ramana V.V."/>
            <person name="Shouche Y.S."/>
        </authorList>
    </citation>
    <scope>NUCLEOTIDE SEQUENCE [LARGE SCALE GENOMIC DNA]</scope>
    <source>
        <strain evidence="1 2">NIO-1003</strain>
    </source>
</reference>
<dbReference type="EMBL" id="LNQN01000007">
    <property type="protein sequence ID" value="KSU80378.1"/>
    <property type="molecule type" value="Genomic_DNA"/>
</dbReference>
<evidence type="ECO:0008006" key="3">
    <source>
        <dbReference type="Google" id="ProtNLM"/>
    </source>
</evidence>
<dbReference type="InterPro" id="IPR013785">
    <property type="entry name" value="Aldolase_TIM"/>
</dbReference>
<accession>A0A0V8J0B1</accession>
<dbReference type="OrthoDB" id="9805272at2"/>
<dbReference type="SUPFAM" id="SSF51569">
    <property type="entry name" value="Aldolase"/>
    <property type="match status" value="1"/>
</dbReference>
<name>A0A0V8J0B1_9BACL</name>
<evidence type="ECO:0000313" key="2">
    <source>
        <dbReference type="Proteomes" id="UP000054099"/>
    </source>
</evidence>